<feature type="transmembrane region" description="Helical" evidence="1">
    <location>
        <begin position="79"/>
        <end position="96"/>
    </location>
</feature>
<evidence type="ECO:0000313" key="3">
    <source>
        <dbReference type="Proteomes" id="UP001500839"/>
    </source>
</evidence>
<reference evidence="3" key="1">
    <citation type="journal article" date="2019" name="Int. J. Syst. Evol. Microbiol.">
        <title>The Global Catalogue of Microorganisms (GCM) 10K type strain sequencing project: providing services to taxonomists for standard genome sequencing and annotation.</title>
        <authorList>
            <consortium name="The Broad Institute Genomics Platform"/>
            <consortium name="The Broad Institute Genome Sequencing Center for Infectious Disease"/>
            <person name="Wu L."/>
            <person name="Ma J."/>
        </authorList>
    </citation>
    <scope>NUCLEOTIDE SEQUENCE [LARGE SCALE GENOMIC DNA]</scope>
    <source>
        <strain evidence="3">JCM 18542</strain>
    </source>
</reference>
<dbReference type="InterPro" id="IPR035197">
    <property type="entry name" value="DUF5313"/>
</dbReference>
<protein>
    <submittedName>
        <fullName evidence="2">DUF5313 domain-containing protein</fullName>
    </submittedName>
</protein>
<feature type="transmembrane region" description="Helical" evidence="1">
    <location>
        <begin position="53"/>
        <end position="73"/>
    </location>
</feature>
<sequence length="132" mass="15554">MHMDGGPRTARERPGFWQYIAYSYGKVLPPQYREWVIRDLGGPGANFRMAIRLILPAFVGLGLMWLIPASLFVHVGMTLPIFLPFVYFSFVLGRVYRRHRLQVHGLDPDLADWWAHEKDYALRREYEDRFGR</sequence>
<comment type="caution">
    <text evidence="2">The sequence shown here is derived from an EMBL/GenBank/DDBJ whole genome shotgun (WGS) entry which is preliminary data.</text>
</comment>
<proteinExistence type="predicted"/>
<name>A0ABP9C556_9ACTN</name>
<dbReference type="EMBL" id="BAABKQ010000001">
    <property type="protein sequence ID" value="GAA4804725.1"/>
    <property type="molecule type" value="Genomic_DNA"/>
</dbReference>
<keyword evidence="1" id="KW-0812">Transmembrane</keyword>
<keyword evidence="1" id="KW-0472">Membrane</keyword>
<gene>
    <name evidence="2" type="ORF">GCM10023353_04170</name>
</gene>
<evidence type="ECO:0000313" key="2">
    <source>
        <dbReference type="EMBL" id="GAA4804725.1"/>
    </source>
</evidence>
<dbReference type="Pfam" id="PF17240">
    <property type="entry name" value="DUF5313"/>
    <property type="match status" value="1"/>
</dbReference>
<dbReference type="Proteomes" id="UP001500839">
    <property type="component" value="Unassembled WGS sequence"/>
</dbReference>
<keyword evidence="1" id="KW-1133">Transmembrane helix</keyword>
<accession>A0ABP9C556</accession>
<keyword evidence="3" id="KW-1185">Reference proteome</keyword>
<organism evidence="2 3">
    <name type="scientific">Tomitella cavernea</name>
    <dbReference type="NCBI Taxonomy" id="1387982"/>
    <lineage>
        <taxon>Bacteria</taxon>
        <taxon>Bacillati</taxon>
        <taxon>Actinomycetota</taxon>
        <taxon>Actinomycetes</taxon>
        <taxon>Mycobacteriales</taxon>
        <taxon>Tomitella</taxon>
    </lineage>
</organism>
<evidence type="ECO:0000256" key="1">
    <source>
        <dbReference type="SAM" id="Phobius"/>
    </source>
</evidence>